<evidence type="ECO:0000256" key="3">
    <source>
        <dbReference type="ARBA" id="ARBA00022840"/>
    </source>
</evidence>
<dbReference type="GO" id="GO:0005524">
    <property type="term" value="F:ATP binding"/>
    <property type="evidence" value="ECO:0007669"/>
    <property type="project" value="UniProtKB-KW"/>
</dbReference>
<evidence type="ECO:0000256" key="1">
    <source>
        <dbReference type="ARBA" id="ARBA00022448"/>
    </source>
</evidence>
<dbReference type="Pfam" id="PF08352">
    <property type="entry name" value="oligo_HPY"/>
    <property type="match status" value="1"/>
</dbReference>
<evidence type="ECO:0000259" key="4">
    <source>
        <dbReference type="PROSITE" id="PS50893"/>
    </source>
</evidence>
<dbReference type="CDD" id="cd03257">
    <property type="entry name" value="ABC_NikE_OppD_transporters"/>
    <property type="match status" value="1"/>
</dbReference>
<dbReference type="InterPro" id="IPR003439">
    <property type="entry name" value="ABC_transporter-like_ATP-bd"/>
</dbReference>
<dbReference type="EMBL" id="JZWS01000053">
    <property type="protein sequence ID" value="KJR78762.1"/>
    <property type="molecule type" value="Genomic_DNA"/>
</dbReference>
<dbReference type="PANTHER" id="PTHR43230">
    <property type="entry name" value="ABC-TYPE DIPEPTIDE/OLIGOPEPTIDE TRANSPORT SYSTEM, ATPASE COMPONENT"/>
    <property type="match status" value="1"/>
</dbReference>
<evidence type="ECO:0000313" key="5">
    <source>
        <dbReference type="EMBL" id="KJR78762.1"/>
    </source>
</evidence>
<dbReference type="InterPro" id="IPR027417">
    <property type="entry name" value="P-loop_NTPase"/>
</dbReference>
<accession>A0A0F2LMJ9</accession>
<keyword evidence="1" id="KW-0813">Transport</keyword>
<dbReference type="FunFam" id="3.40.50.300:FF:000016">
    <property type="entry name" value="Oligopeptide ABC transporter ATP-binding component"/>
    <property type="match status" value="1"/>
</dbReference>
<dbReference type="AlphaFoldDB" id="A0A0F2LMJ9"/>
<proteinExistence type="predicted"/>
<keyword evidence="3" id="KW-0067">ATP-binding</keyword>
<name>A0A0F2LMJ9_9CREN</name>
<gene>
    <name evidence="5" type="ORF">TQ35_05505</name>
</gene>
<dbReference type="InterPro" id="IPR013563">
    <property type="entry name" value="Oligopep_ABC_C"/>
</dbReference>
<dbReference type="InterPro" id="IPR003593">
    <property type="entry name" value="AAA+_ATPase"/>
</dbReference>
<evidence type="ECO:0000256" key="2">
    <source>
        <dbReference type="ARBA" id="ARBA00022741"/>
    </source>
</evidence>
<comment type="caution">
    <text evidence="5">The sequence shown here is derived from an EMBL/GenBank/DDBJ whole genome shotgun (WGS) entry which is preliminary data.</text>
</comment>
<feature type="domain" description="ABC transporter" evidence="4">
    <location>
        <begin position="2"/>
        <end position="248"/>
    </location>
</feature>
<keyword evidence="2" id="KW-0547">Nucleotide-binding</keyword>
<dbReference type="SMART" id="SM00382">
    <property type="entry name" value="AAA"/>
    <property type="match status" value="1"/>
</dbReference>
<dbReference type="GO" id="GO:0016887">
    <property type="term" value="F:ATP hydrolysis activity"/>
    <property type="evidence" value="ECO:0007669"/>
    <property type="project" value="InterPro"/>
</dbReference>
<dbReference type="Pfam" id="PF00005">
    <property type="entry name" value="ABC_tran"/>
    <property type="match status" value="1"/>
</dbReference>
<dbReference type="NCBIfam" id="TIGR01727">
    <property type="entry name" value="oligo_HPY"/>
    <property type="match status" value="1"/>
</dbReference>
<dbReference type="PROSITE" id="PS00211">
    <property type="entry name" value="ABC_TRANSPORTER_1"/>
    <property type="match status" value="1"/>
</dbReference>
<dbReference type="GO" id="GO:0015833">
    <property type="term" value="P:peptide transport"/>
    <property type="evidence" value="ECO:0007669"/>
    <property type="project" value="InterPro"/>
</dbReference>
<protein>
    <submittedName>
        <fullName evidence="5">Peptide ABC transporter ATPase</fullName>
    </submittedName>
</protein>
<sequence length="313" mass="35216">MIETQNLKVYFKSRDVVVKAVDGVNVKIKEKEIVGLVGESGSGKTTLGRTILNLQRPTEGKVLWNGKDVSKLKGKEEKEFRRQNQIIFQNPYEAVDIRMKVYDIIAEGIRVHKLAKNEKEEMEMVMNALREVGLTPEEEYANSLPNQLSGGQLQRVAIARALVLDPSFIVADEPVSMLDMSIRAGILDIFQKLKEEKGKSVLMITHDISTIGYIASNIYVMYQGKVIESGPTDEVLDHPLHPYTKALISAVPLPDPSGRSTLFSTEVREEVEPYNGKGCRYYPRCPFAMNVCKEKEPELTGESNDHYVACFLY</sequence>
<organism evidence="5">
    <name type="scientific">Candidatus Aramenus sulfurataquae</name>
    <dbReference type="NCBI Taxonomy" id="1326980"/>
    <lineage>
        <taxon>Archaea</taxon>
        <taxon>Thermoproteota</taxon>
        <taxon>Thermoprotei</taxon>
        <taxon>Sulfolobales</taxon>
        <taxon>Sulfolobaceae</taxon>
        <taxon>Candidatus Aramenus</taxon>
    </lineage>
</organism>
<reference evidence="5" key="1">
    <citation type="submission" date="2015-03" db="EMBL/GenBank/DDBJ databases">
        <title>Metagenome Sequencing of an Archaeal-Dominated Microbial Community from a Hot Spring at the Los Azufres Geothermal Field, Mexico.</title>
        <authorList>
            <person name="Servin-Garciduenas L.E."/>
            <person name="Martinez-Romero E."/>
        </authorList>
    </citation>
    <scope>NUCLEOTIDE SEQUENCE [LARGE SCALE GENOMIC DNA]</scope>
    <source>
        <strain evidence="5">AZ1-454</strain>
    </source>
</reference>
<dbReference type="PROSITE" id="PS50893">
    <property type="entry name" value="ABC_TRANSPORTER_2"/>
    <property type="match status" value="1"/>
</dbReference>
<dbReference type="InterPro" id="IPR017871">
    <property type="entry name" value="ABC_transporter-like_CS"/>
</dbReference>
<dbReference type="Gene3D" id="3.40.50.300">
    <property type="entry name" value="P-loop containing nucleotide triphosphate hydrolases"/>
    <property type="match status" value="1"/>
</dbReference>
<dbReference type="SUPFAM" id="SSF52540">
    <property type="entry name" value="P-loop containing nucleoside triphosphate hydrolases"/>
    <property type="match status" value="1"/>
</dbReference>
<dbReference type="PANTHER" id="PTHR43230:SF3">
    <property type="entry name" value="ABC-TYPE DIPEPTIDE_OLIGOPEPTIDE TRANSPORT SYSTEM, ATPASE COMPONENT"/>
    <property type="match status" value="1"/>
</dbReference>